<feature type="transmembrane region" description="Helical" evidence="2">
    <location>
        <begin position="41"/>
        <end position="62"/>
    </location>
</feature>
<keyword evidence="1" id="KW-0175">Coiled coil</keyword>
<keyword evidence="2" id="KW-0812">Transmembrane</keyword>
<evidence type="ECO:0000256" key="2">
    <source>
        <dbReference type="SAM" id="Phobius"/>
    </source>
</evidence>
<dbReference type="PROSITE" id="PS51724">
    <property type="entry name" value="SPOR"/>
    <property type="match status" value="1"/>
</dbReference>
<proteinExistence type="predicted"/>
<dbReference type="GO" id="GO:0042834">
    <property type="term" value="F:peptidoglycan binding"/>
    <property type="evidence" value="ECO:0007669"/>
    <property type="project" value="InterPro"/>
</dbReference>
<keyword evidence="5" id="KW-1185">Reference proteome</keyword>
<evidence type="ECO:0000259" key="3">
    <source>
        <dbReference type="PROSITE" id="PS51724"/>
    </source>
</evidence>
<accession>A0A2T2YB07</accession>
<evidence type="ECO:0000313" key="4">
    <source>
        <dbReference type="EMBL" id="PSR52689.1"/>
    </source>
</evidence>
<dbReference type="AlphaFoldDB" id="A0A2T2YB07"/>
<dbReference type="EMBL" id="PYFT01000001">
    <property type="protein sequence ID" value="PSR52689.1"/>
    <property type="molecule type" value="Genomic_DNA"/>
</dbReference>
<dbReference type="Proteomes" id="UP000240357">
    <property type="component" value="Unassembled WGS sequence"/>
</dbReference>
<evidence type="ECO:0000313" key="5">
    <source>
        <dbReference type="Proteomes" id="UP000240357"/>
    </source>
</evidence>
<evidence type="ECO:0000256" key="1">
    <source>
        <dbReference type="SAM" id="Coils"/>
    </source>
</evidence>
<organism evidence="4 5">
    <name type="scientific">Adhaeribacter arboris</name>
    <dbReference type="NCBI Taxonomy" id="2072846"/>
    <lineage>
        <taxon>Bacteria</taxon>
        <taxon>Pseudomonadati</taxon>
        <taxon>Bacteroidota</taxon>
        <taxon>Cytophagia</taxon>
        <taxon>Cytophagales</taxon>
        <taxon>Hymenobacteraceae</taxon>
        <taxon>Adhaeribacter</taxon>
    </lineage>
</organism>
<dbReference type="OrthoDB" id="1492467at2"/>
<name>A0A2T2YB07_9BACT</name>
<dbReference type="RefSeq" id="WP_106926562.1">
    <property type="nucleotide sequence ID" value="NZ_PYFT01000001.1"/>
</dbReference>
<dbReference type="InterPro" id="IPR036680">
    <property type="entry name" value="SPOR-like_sf"/>
</dbReference>
<reference evidence="4 5" key="1">
    <citation type="submission" date="2018-03" db="EMBL/GenBank/DDBJ databases">
        <title>Adhaeribacter sp. HMF7605 Genome sequencing and assembly.</title>
        <authorList>
            <person name="Kang H."/>
            <person name="Kang J."/>
            <person name="Cha I."/>
            <person name="Kim H."/>
            <person name="Joh K."/>
        </authorList>
    </citation>
    <scope>NUCLEOTIDE SEQUENCE [LARGE SCALE GENOMIC DNA]</scope>
    <source>
        <strain evidence="4 5">HMF7605</strain>
    </source>
</reference>
<keyword evidence="2" id="KW-1133">Transmembrane helix</keyword>
<gene>
    <name evidence="4" type="ORF">AHMF7605_03690</name>
</gene>
<protein>
    <recommendedName>
        <fullName evidence="3">SPOR domain-containing protein</fullName>
    </recommendedName>
</protein>
<dbReference type="SUPFAM" id="SSF110997">
    <property type="entry name" value="Sporulation related repeat"/>
    <property type="match status" value="1"/>
</dbReference>
<keyword evidence="2" id="KW-0472">Membrane</keyword>
<feature type="domain" description="SPOR" evidence="3">
    <location>
        <begin position="171"/>
        <end position="247"/>
    </location>
</feature>
<sequence>MTPEELQIKKFELEQKIQLEELSLKKKELELKIQEQTSRRVFTPLVISIVGGLITIITGFILKYYDNVAVLRLEDKKFQSSLLLKATDAKTYDEFSDMLLALQENGLLSLDSAKIAKFRKKRFVAEKLNQSNPTNSETVALTSESDTVVDKSQIRGDVKPLPPKSGSSVNTADTFTWIIVAGGDTNLEAARFEQRKFLQKGFQSVRVWQRNNIYRTCVGQFATYSDAVNVLFDVKEKLNNSSYLVRLDKWCPHAEYDKVAKIYVCR</sequence>
<feature type="coiled-coil region" evidence="1">
    <location>
        <begin position="10"/>
        <end position="39"/>
    </location>
</feature>
<comment type="caution">
    <text evidence="4">The sequence shown here is derived from an EMBL/GenBank/DDBJ whole genome shotgun (WGS) entry which is preliminary data.</text>
</comment>
<dbReference type="InterPro" id="IPR007730">
    <property type="entry name" value="SPOR-like_dom"/>
</dbReference>